<evidence type="ECO:0000313" key="2">
    <source>
        <dbReference type="Proteomes" id="UP000215335"/>
    </source>
</evidence>
<dbReference type="EMBL" id="NNAY01006867">
    <property type="protein sequence ID" value="OXU16354.1"/>
    <property type="molecule type" value="Genomic_DNA"/>
</dbReference>
<sequence>MMGRIRYACLITKDDPKNRYCKPIDVIYRSKRDKQHIFPSDARDFDKNHTYSVYWRVCKKNCKVEDKCCSFYKAYIISLGDMMGRIRYACLITKDDPKNRYCKPIDVIYRSKRDKQHIFPSDAQSEEDALKAAANRTRRFRFVKKFESSDTNESTVEEFTQQELSFFV</sequence>
<keyword evidence="2" id="KW-1185">Reference proteome</keyword>
<dbReference type="AlphaFoldDB" id="A0A232EDE3"/>
<organism evidence="1 2">
    <name type="scientific">Trichomalopsis sarcophagae</name>
    <dbReference type="NCBI Taxonomy" id="543379"/>
    <lineage>
        <taxon>Eukaryota</taxon>
        <taxon>Metazoa</taxon>
        <taxon>Ecdysozoa</taxon>
        <taxon>Arthropoda</taxon>
        <taxon>Hexapoda</taxon>
        <taxon>Insecta</taxon>
        <taxon>Pterygota</taxon>
        <taxon>Neoptera</taxon>
        <taxon>Endopterygota</taxon>
        <taxon>Hymenoptera</taxon>
        <taxon>Apocrita</taxon>
        <taxon>Proctotrupomorpha</taxon>
        <taxon>Chalcidoidea</taxon>
        <taxon>Pteromalidae</taxon>
        <taxon>Pteromalinae</taxon>
        <taxon>Trichomalopsis</taxon>
    </lineage>
</organism>
<gene>
    <name evidence="1" type="ORF">TSAR_010972</name>
</gene>
<protein>
    <submittedName>
        <fullName evidence="1">Uncharacterized protein</fullName>
    </submittedName>
</protein>
<evidence type="ECO:0000313" key="1">
    <source>
        <dbReference type="EMBL" id="OXU16354.1"/>
    </source>
</evidence>
<dbReference type="Proteomes" id="UP000215335">
    <property type="component" value="Unassembled WGS sequence"/>
</dbReference>
<comment type="caution">
    <text evidence="1">The sequence shown here is derived from an EMBL/GenBank/DDBJ whole genome shotgun (WGS) entry which is preliminary data.</text>
</comment>
<name>A0A232EDE3_9HYME</name>
<reference evidence="1 2" key="1">
    <citation type="journal article" date="2017" name="Curr. Biol.">
        <title>The Evolution of Venom by Co-option of Single-Copy Genes.</title>
        <authorList>
            <person name="Martinson E.O."/>
            <person name="Mrinalini"/>
            <person name="Kelkar Y.D."/>
            <person name="Chang C.H."/>
            <person name="Werren J.H."/>
        </authorList>
    </citation>
    <scope>NUCLEOTIDE SEQUENCE [LARGE SCALE GENOMIC DNA]</scope>
    <source>
        <strain evidence="1 2">Alberta</strain>
        <tissue evidence="1">Whole body</tissue>
    </source>
</reference>
<accession>A0A232EDE3</accession>
<proteinExistence type="predicted"/>